<protein>
    <recommendedName>
        <fullName evidence="4">Histidine-containing phosphotransfer protein</fullName>
    </recommendedName>
</protein>
<evidence type="ECO:0000259" key="6">
    <source>
        <dbReference type="PROSITE" id="PS50894"/>
    </source>
</evidence>
<keyword evidence="2 4" id="KW-0902">Two-component regulatory system</keyword>
<comment type="domain">
    <text evidence="4">Histidine-containing phosphotransfer domain (HPt) contains an active histidine that mediates the phosphotransfer.</text>
</comment>
<evidence type="ECO:0000313" key="8">
    <source>
        <dbReference type="Proteomes" id="UP001497444"/>
    </source>
</evidence>
<evidence type="ECO:0000313" key="7">
    <source>
        <dbReference type="EMBL" id="CAK9268814.1"/>
    </source>
</evidence>
<reference evidence="7 8" key="1">
    <citation type="submission" date="2024-02" db="EMBL/GenBank/DDBJ databases">
        <authorList>
            <consortium name="ELIXIR-Norway"/>
            <consortium name="Elixir Norway"/>
        </authorList>
    </citation>
    <scope>NUCLEOTIDE SEQUENCE [LARGE SCALE GENOMIC DNA]</scope>
</reference>
<dbReference type="PANTHER" id="PTHR28242:SF52">
    <property type="entry name" value="PHOSPHORELAY INTERMEDIATE PROTEIN YPD1"/>
    <property type="match status" value="1"/>
</dbReference>
<dbReference type="Pfam" id="PF01627">
    <property type="entry name" value="Hpt"/>
    <property type="match status" value="1"/>
</dbReference>
<name>A0ABP0WQY1_9BRYO</name>
<dbReference type="Proteomes" id="UP001497444">
    <property type="component" value="Chromosome 2"/>
</dbReference>
<gene>
    <name evidence="7" type="ORF">CSSPJE1EN1_LOCUS14292</name>
</gene>
<dbReference type="SUPFAM" id="SSF47226">
    <property type="entry name" value="Histidine-containing phosphotransfer domain, HPT domain"/>
    <property type="match status" value="1"/>
</dbReference>
<evidence type="ECO:0000256" key="3">
    <source>
        <dbReference type="PROSITE-ProRule" id="PRU00110"/>
    </source>
</evidence>
<feature type="modified residue" description="Phosphohistidine" evidence="3">
    <location>
        <position position="156"/>
    </location>
</feature>
<organism evidence="7 8">
    <name type="scientific">Sphagnum jensenii</name>
    <dbReference type="NCBI Taxonomy" id="128206"/>
    <lineage>
        <taxon>Eukaryota</taxon>
        <taxon>Viridiplantae</taxon>
        <taxon>Streptophyta</taxon>
        <taxon>Embryophyta</taxon>
        <taxon>Bryophyta</taxon>
        <taxon>Sphagnophytina</taxon>
        <taxon>Sphagnopsida</taxon>
        <taxon>Sphagnales</taxon>
        <taxon>Sphagnaceae</taxon>
        <taxon>Sphagnum</taxon>
    </lineage>
</organism>
<dbReference type="InterPro" id="IPR045871">
    <property type="entry name" value="AHP1-5/YPD1"/>
</dbReference>
<dbReference type="InterPro" id="IPR008207">
    <property type="entry name" value="Sig_transdc_His_kin_Hpt_dom"/>
</dbReference>
<evidence type="ECO:0000256" key="5">
    <source>
        <dbReference type="SAM" id="Coils"/>
    </source>
</evidence>
<evidence type="ECO:0000256" key="2">
    <source>
        <dbReference type="ARBA" id="ARBA00023012"/>
    </source>
</evidence>
<dbReference type="InterPro" id="IPR036641">
    <property type="entry name" value="HPT_dom_sf"/>
</dbReference>
<accession>A0ABP0WQY1</accession>
<feature type="coiled-coil region" evidence="5">
    <location>
        <begin position="73"/>
        <end position="100"/>
    </location>
</feature>
<dbReference type="PROSITE" id="PS50894">
    <property type="entry name" value="HPT"/>
    <property type="match status" value="1"/>
</dbReference>
<comment type="function">
    <text evidence="4">Functions as a two-component phosphorelay mediators between cytokinin sensor histidine kinases and response regulators (B-type ARRs). Plays an important role in propagating cytokinin signal transduction.</text>
</comment>
<dbReference type="EMBL" id="OZ020097">
    <property type="protein sequence ID" value="CAK9268814.1"/>
    <property type="molecule type" value="Genomic_DNA"/>
</dbReference>
<dbReference type="Gene3D" id="1.20.120.160">
    <property type="entry name" value="HPT domain"/>
    <property type="match status" value="1"/>
</dbReference>
<sequence>MREKRESKAVAVALKETSVAASTTTSLAGAECKPSGPCSGGCACEADKAAAVVAQKQQQGAAEQEEDVAATGAEEAVVDVERLQKELLDLTETLLAEEVLDQQFTQLQQLQDESNPEFVSEVVSLFFEDSGRLLGELTESLKQEPINYVAVDAHVHQFKGSSSSIGAQKVKAVCIKFRNCCEARDREGCQKCLEQVKQEFNLVKSKLEHMFELEQKILSAGGSLPYPEEDY</sequence>
<keyword evidence="8" id="KW-1185">Reference proteome</keyword>
<keyword evidence="3" id="KW-0597">Phosphoprotein</keyword>
<feature type="domain" description="HPt" evidence="6">
    <location>
        <begin position="115"/>
        <end position="217"/>
    </location>
</feature>
<evidence type="ECO:0000256" key="4">
    <source>
        <dbReference type="RuleBase" id="RU369004"/>
    </source>
</evidence>
<evidence type="ECO:0000256" key="1">
    <source>
        <dbReference type="ARBA" id="ARBA00022864"/>
    </source>
</evidence>
<dbReference type="CDD" id="cd00088">
    <property type="entry name" value="HPT"/>
    <property type="match status" value="1"/>
</dbReference>
<comment type="subcellular location">
    <subcellularLocation>
        <location evidence="4">Cytoplasm</location>
        <location evidence="4">Cytosol</location>
    </subcellularLocation>
    <subcellularLocation>
        <location evidence="4">Nucleus</location>
    </subcellularLocation>
</comment>
<proteinExistence type="predicted"/>
<keyword evidence="1 4" id="KW-0932">Cytokinin signaling pathway</keyword>
<keyword evidence="5" id="KW-0175">Coiled coil</keyword>
<dbReference type="PANTHER" id="PTHR28242">
    <property type="entry name" value="PHOSPHORELAY INTERMEDIATE PROTEIN YPD1"/>
    <property type="match status" value="1"/>
</dbReference>